<comment type="caution">
    <text evidence="1">The sequence shown here is derived from an EMBL/GenBank/DDBJ whole genome shotgun (WGS) entry which is preliminary data.</text>
</comment>
<dbReference type="EMBL" id="AMCI01008273">
    <property type="protein sequence ID" value="EJW91292.1"/>
    <property type="molecule type" value="Genomic_DNA"/>
</dbReference>
<organism evidence="1">
    <name type="scientific">gut metagenome</name>
    <dbReference type="NCBI Taxonomy" id="749906"/>
    <lineage>
        <taxon>unclassified sequences</taxon>
        <taxon>metagenomes</taxon>
        <taxon>organismal metagenomes</taxon>
    </lineage>
</organism>
<proteinExistence type="predicted"/>
<name>J9FNW4_9ZZZZ</name>
<gene>
    <name evidence="1" type="ORF">EVA_20601</name>
</gene>
<accession>J9FNW4</accession>
<dbReference type="AlphaFoldDB" id="J9FNW4"/>
<evidence type="ECO:0000313" key="1">
    <source>
        <dbReference type="EMBL" id="EJW91292.1"/>
    </source>
</evidence>
<sequence>MKETFAMPRPVISRLPRSTFQVGGLKTCLKLLLLIMS</sequence>
<reference evidence="1" key="1">
    <citation type="journal article" date="2012" name="PLoS ONE">
        <title>Gene sets for utilization of primary and secondary nutrition supplies in the distal gut of endangered iberian lynx.</title>
        <authorList>
            <person name="Alcaide M."/>
            <person name="Messina E."/>
            <person name="Richter M."/>
            <person name="Bargiela R."/>
            <person name="Peplies J."/>
            <person name="Huws S.A."/>
            <person name="Newbold C.J."/>
            <person name="Golyshin P.N."/>
            <person name="Simon M.A."/>
            <person name="Lopez G."/>
            <person name="Yakimov M.M."/>
            <person name="Ferrer M."/>
        </authorList>
    </citation>
    <scope>NUCLEOTIDE SEQUENCE</scope>
</reference>
<protein>
    <submittedName>
        <fullName evidence="1">Uncharacterized protein</fullName>
    </submittedName>
</protein>